<evidence type="ECO:0000313" key="2">
    <source>
        <dbReference type="Proteomes" id="UP000234474"/>
    </source>
</evidence>
<dbReference type="GeneID" id="36534382"/>
<dbReference type="VEuPathDB" id="FungiDB:P174DRAFT_440490"/>
<accession>A0A2I1CE41</accession>
<protein>
    <submittedName>
        <fullName evidence="1">Uncharacterized protein</fullName>
    </submittedName>
</protein>
<proteinExistence type="predicted"/>
<organism evidence="1 2">
    <name type="scientific">Aspergillus novofumigatus (strain IBT 16806)</name>
    <dbReference type="NCBI Taxonomy" id="1392255"/>
    <lineage>
        <taxon>Eukaryota</taxon>
        <taxon>Fungi</taxon>
        <taxon>Dikarya</taxon>
        <taxon>Ascomycota</taxon>
        <taxon>Pezizomycotina</taxon>
        <taxon>Eurotiomycetes</taxon>
        <taxon>Eurotiomycetidae</taxon>
        <taxon>Eurotiales</taxon>
        <taxon>Aspergillaceae</taxon>
        <taxon>Aspergillus</taxon>
        <taxon>Aspergillus subgen. Fumigati</taxon>
    </lineage>
</organism>
<evidence type="ECO:0000313" key="1">
    <source>
        <dbReference type="EMBL" id="PKX95875.1"/>
    </source>
</evidence>
<dbReference type="RefSeq" id="XP_024684470.1">
    <property type="nucleotide sequence ID" value="XM_024827057.1"/>
</dbReference>
<sequence>MGVFNPKKKSCCHISLLVNDKSKDIRQSFHHHHLHYIRKSSRQSILRNLIRVYSEVQGENESGG</sequence>
<dbReference type="AlphaFoldDB" id="A0A2I1CE41"/>
<name>A0A2I1CE41_ASPN1</name>
<keyword evidence="2" id="KW-1185">Reference proteome</keyword>
<dbReference type="Proteomes" id="UP000234474">
    <property type="component" value="Unassembled WGS sequence"/>
</dbReference>
<reference evidence="2" key="1">
    <citation type="journal article" date="2018" name="Proc. Natl. Acad. Sci. U.S.A.">
        <title>Linking secondary metabolites to gene clusters through genome sequencing of six diverse Aspergillus species.</title>
        <authorList>
            <person name="Kaerboelling I."/>
            <person name="Vesth T.C."/>
            <person name="Frisvad J.C."/>
            <person name="Nybo J.L."/>
            <person name="Theobald S."/>
            <person name="Kuo A."/>
            <person name="Bowyer P."/>
            <person name="Matsuda Y."/>
            <person name="Mondo S."/>
            <person name="Lyhne E.K."/>
            <person name="Kogle M.E."/>
            <person name="Clum A."/>
            <person name="Lipzen A."/>
            <person name="Salamov A."/>
            <person name="Ngan C.Y."/>
            <person name="Daum C."/>
            <person name="Chiniquy J."/>
            <person name="Barry K."/>
            <person name="LaButti K."/>
            <person name="Haridas S."/>
            <person name="Simmons B.A."/>
            <person name="Magnuson J.K."/>
            <person name="Mortensen U.H."/>
            <person name="Larsen T.O."/>
            <person name="Grigoriev I.V."/>
            <person name="Baker S.E."/>
            <person name="Andersen M.R."/>
        </authorList>
    </citation>
    <scope>NUCLEOTIDE SEQUENCE [LARGE SCALE GENOMIC DNA]</scope>
    <source>
        <strain evidence="2">IBT 16806</strain>
    </source>
</reference>
<dbReference type="EMBL" id="MSZS01000003">
    <property type="protein sequence ID" value="PKX95875.1"/>
    <property type="molecule type" value="Genomic_DNA"/>
</dbReference>
<comment type="caution">
    <text evidence="1">The sequence shown here is derived from an EMBL/GenBank/DDBJ whole genome shotgun (WGS) entry which is preliminary data.</text>
</comment>
<gene>
    <name evidence="1" type="ORF">P174DRAFT_440490</name>
</gene>